<dbReference type="Proteomes" id="UP000887569">
    <property type="component" value="Unplaced"/>
</dbReference>
<dbReference type="AlphaFoldDB" id="A0A914ZQQ6"/>
<feature type="compositionally biased region" description="Polar residues" evidence="2">
    <location>
        <begin position="245"/>
        <end position="254"/>
    </location>
</feature>
<feature type="compositionally biased region" description="Polar residues" evidence="2">
    <location>
        <begin position="383"/>
        <end position="402"/>
    </location>
</feature>
<dbReference type="Gene3D" id="1.20.920.10">
    <property type="entry name" value="Bromodomain-like"/>
    <property type="match status" value="1"/>
</dbReference>
<feature type="compositionally biased region" description="Basic and acidic residues" evidence="2">
    <location>
        <begin position="149"/>
        <end position="159"/>
    </location>
</feature>
<evidence type="ECO:0000313" key="4">
    <source>
        <dbReference type="WBParaSite" id="PgB15_g001_t01"/>
    </source>
</evidence>
<feature type="compositionally biased region" description="Basic and acidic residues" evidence="2">
    <location>
        <begin position="187"/>
        <end position="199"/>
    </location>
</feature>
<feature type="compositionally biased region" description="Basic residues" evidence="2">
    <location>
        <begin position="411"/>
        <end position="423"/>
    </location>
</feature>
<feature type="region of interest" description="Disordered" evidence="2">
    <location>
        <begin position="111"/>
        <end position="268"/>
    </location>
</feature>
<dbReference type="WBParaSite" id="PgB15_g001_t01">
    <property type="protein sequence ID" value="PgB15_g001_t01"/>
    <property type="gene ID" value="PgB15_g001"/>
</dbReference>
<accession>A0A914ZQQ6</accession>
<proteinExistence type="predicted"/>
<evidence type="ECO:0000256" key="1">
    <source>
        <dbReference type="ARBA" id="ARBA00023117"/>
    </source>
</evidence>
<dbReference type="SUPFAM" id="SSF47370">
    <property type="entry name" value="Bromodomain"/>
    <property type="match status" value="1"/>
</dbReference>
<feature type="compositionally biased region" description="Basic residues" evidence="2">
    <location>
        <begin position="369"/>
        <end position="381"/>
    </location>
</feature>
<feature type="compositionally biased region" description="Low complexity" evidence="2">
    <location>
        <begin position="331"/>
        <end position="343"/>
    </location>
</feature>
<keyword evidence="3" id="KW-1185">Reference proteome</keyword>
<protein>
    <submittedName>
        <fullName evidence="4">Bromo domain-containing protein</fullName>
    </submittedName>
</protein>
<sequence length="476" mass="54478">MNSDPEPDWLTECIRMLCELSNENSARHFMDRSSEILEGVYEEGCDDLPTILDKMQNRVYNSPLEIKNDVERLMQTCRSTLDNKRSPVYRDSLTFSGLFNSKMAPILAKWQRMQQRAPTPDEDADTGGRHLRRRPRNPTRNAHIYNTRSRHEAEPKEDGSSLAKIPQGRGSRLPVGYYRDLNNGTYAERRDDETSNRSDRAKRRRSKTPRDDSHSRSTTPRLRTDIATVHATTDSELDGIPCRSMSHNRSIRSTSPDDGKPLFLLDQQPGPSKVEVKIEPDMSFESELAGHKNMKLLKSVRVTGTDAHLSEESREDDDEEDTKVNGCTVLTTDTSSPPGSTSGVYRRSARIRKRPTCYDSETEDENSRGSKRKRKRARRVLRNGSTMPDSPVSSDSQPTVNGQERCDKLRRGTRTNTRKRSSSVHHDDENTLRKRLRPQRTNKTVNYCENESEEECVVYTTSVSARGRVRRHRAYS</sequence>
<evidence type="ECO:0000256" key="2">
    <source>
        <dbReference type="SAM" id="MobiDB-lite"/>
    </source>
</evidence>
<keyword evidence="1" id="KW-0103">Bromodomain</keyword>
<feature type="region of interest" description="Disordered" evidence="2">
    <location>
        <begin position="306"/>
        <end position="443"/>
    </location>
</feature>
<dbReference type="InterPro" id="IPR036427">
    <property type="entry name" value="Bromodomain-like_sf"/>
</dbReference>
<reference evidence="4" key="1">
    <citation type="submission" date="2022-11" db="UniProtKB">
        <authorList>
            <consortium name="WormBaseParasite"/>
        </authorList>
    </citation>
    <scope>IDENTIFICATION</scope>
</reference>
<evidence type="ECO:0000313" key="3">
    <source>
        <dbReference type="Proteomes" id="UP000887569"/>
    </source>
</evidence>
<organism evidence="3 4">
    <name type="scientific">Parascaris univalens</name>
    <name type="common">Nematode worm</name>
    <dbReference type="NCBI Taxonomy" id="6257"/>
    <lineage>
        <taxon>Eukaryota</taxon>
        <taxon>Metazoa</taxon>
        <taxon>Ecdysozoa</taxon>
        <taxon>Nematoda</taxon>
        <taxon>Chromadorea</taxon>
        <taxon>Rhabditida</taxon>
        <taxon>Spirurina</taxon>
        <taxon>Ascaridomorpha</taxon>
        <taxon>Ascaridoidea</taxon>
        <taxon>Ascarididae</taxon>
        <taxon>Parascaris</taxon>
    </lineage>
</organism>
<name>A0A914ZQQ6_PARUN</name>